<evidence type="ECO:0000313" key="2">
    <source>
        <dbReference type="EMBL" id="ETN44921.1"/>
    </source>
</evidence>
<dbReference type="InParanoid" id="W2S8A0"/>
<protein>
    <submittedName>
        <fullName evidence="2">Uncharacterized protein</fullName>
    </submittedName>
</protein>
<evidence type="ECO:0000313" key="3">
    <source>
        <dbReference type="Proteomes" id="UP000030752"/>
    </source>
</evidence>
<dbReference type="Proteomes" id="UP000030752">
    <property type="component" value="Unassembled WGS sequence"/>
</dbReference>
<feature type="region of interest" description="Disordered" evidence="1">
    <location>
        <begin position="85"/>
        <end position="168"/>
    </location>
</feature>
<dbReference type="AlphaFoldDB" id="W2S8A0"/>
<sequence length="298" mass="32019">MQSDSSPQLKHSWEADTPTDDNTVPSTIPTTSSETPNSEDYLVELVNVWSSCNLKIKREYAKAQTDHRRLSSHRKVYRRLARAAHEYQDAEEGSMDREFEASPHDGEDEDGLAAREGEGDSTNASDDTPVNLDAPGAEASNPPTKNANTPTSPNPTPLDSNNDLPPTLSSTIPLATAQRLRLRATHLLGPPSYLALARDELRCLTGKPPLFPSLLYPTLDAHSITGTADVIPSSAARTRASTSRNTDHGAVRKVPRRKCCSGGRGGAHGTKVVSGLGRGIRRAGLGLLLSCGGRQRGR</sequence>
<gene>
    <name evidence="2" type="ORF">HMPREF1541_09796</name>
</gene>
<name>W2S8A0_CYPE1</name>
<keyword evidence="3" id="KW-1185">Reference proteome</keyword>
<accession>W2S8A0</accession>
<feature type="compositionally biased region" description="Low complexity" evidence="1">
    <location>
        <begin position="235"/>
        <end position="244"/>
    </location>
</feature>
<feature type="region of interest" description="Disordered" evidence="1">
    <location>
        <begin position="235"/>
        <end position="267"/>
    </location>
</feature>
<dbReference type="RefSeq" id="XP_008712691.1">
    <property type="nucleotide sequence ID" value="XM_008714469.1"/>
</dbReference>
<feature type="compositionally biased region" description="Low complexity" evidence="1">
    <location>
        <begin position="139"/>
        <end position="166"/>
    </location>
</feature>
<feature type="compositionally biased region" description="Basic and acidic residues" evidence="1">
    <location>
        <begin position="85"/>
        <end position="105"/>
    </location>
</feature>
<organism evidence="2 3">
    <name type="scientific">Cyphellophora europaea (strain CBS 101466)</name>
    <name type="common">Phialophora europaea</name>
    <dbReference type="NCBI Taxonomy" id="1220924"/>
    <lineage>
        <taxon>Eukaryota</taxon>
        <taxon>Fungi</taxon>
        <taxon>Dikarya</taxon>
        <taxon>Ascomycota</taxon>
        <taxon>Pezizomycotina</taxon>
        <taxon>Eurotiomycetes</taxon>
        <taxon>Chaetothyriomycetidae</taxon>
        <taxon>Chaetothyriales</taxon>
        <taxon>Cyphellophoraceae</taxon>
        <taxon>Cyphellophora</taxon>
    </lineage>
</organism>
<dbReference type="GeneID" id="19977135"/>
<feature type="compositionally biased region" description="Low complexity" evidence="1">
    <location>
        <begin position="23"/>
        <end position="36"/>
    </location>
</feature>
<evidence type="ECO:0000256" key="1">
    <source>
        <dbReference type="SAM" id="MobiDB-lite"/>
    </source>
</evidence>
<dbReference type="VEuPathDB" id="FungiDB:HMPREF1541_09796"/>
<proteinExistence type="predicted"/>
<dbReference type="HOGENOM" id="CLU_933897_0_0_1"/>
<reference evidence="2 3" key="1">
    <citation type="submission" date="2013-03" db="EMBL/GenBank/DDBJ databases">
        <title>The Genome Sequence of Phialophora europaea CBS 101466.</title>
        <authorList>
            <consortium name="The Broad Institute Genomics Platform"/>
            <person name="Cuomo C."/>
            <person name="de Hoog S."/>
            <person name="Gorbushina A."/>
            <person name="Walker B."/>
            <person name="Young S.K."/>
            <person name="Zeng Q."/>
            <person name="Gargeya S."/>
            <person name="Fitzgerald M."/>
            <person name="Haas B."/>
            <person name="Abouelleil A."/>
            <person name="Allen A.W."/>
            <person name="Alvarado L."/>
            <person name="Arachchi H.M."/>
            <person name="Berlin A.M."/>
            <person name="Chapman S.B."/>
            <person name="Gainer-Dewar J."/>
            <person name="Goldberg J."/>
            <person name="Griggs A."/>
            <person name="Gujja S."/>
            <person name="Hansen M."/>
            <person name="Howarth C."/>
            <person name="Imamovic A."/>
            <person name="Ireland A."/>
            <person name="Larimer J."/>
            <person name="McCowan C."/>
            <person name="Murphy C."/>
            <person name="Pearson M."/>
            <person name="Poon T.W."/>
            <person name="Priest M."/>
            <person name="Roberts A."/>
            <person name="Saif S."/>
            <person name="Shea T."/>
            <person name="Sisk P."/>
            <person name="Sykes S."/>
            <person name="Wortman J."/>
            <person name="Nusbaum C."/>
            <person name="Birren B."/>
        </authorList>
    </citation>
    <scope>NUCLEOTIDE SEQUENCE [LARGE SCALE GENOMIC DNA]</scope>
    <source>
        <strain evidence="2 3">CBS 101466</strain>
    </source>
</reference>
<dbReference type="EMBL" id="KB822713">
    <property type="protein sequence ID" value="ETN44921.1"/>
    <property type="molecule type" value="Genomic_DNA"/>
</dbReference>
<feature type="region of interest" description="Disordered" evidence="1">
    <location>
        <begin position="1"/>
        <end position="39"/>
    </location>
</feature>